<dbReference type="InterPro" id="IPR002035">
    <property type="entry name" value="VWF_A"/>
</dbReference>
<dbReference type="AlphaFoldDB" id="M4V7C5"/>
<sequence length="355" mass="39157">MMSTGLIWADPKAFYLLIIVVFYVGLYFFFEKYSLQKLEKFFGKKVTSYLTQSVSHVKRRGAMAVQAVALVFIVISLARPQTGEAQQEIKSEGVEIMVLADVSESMLAEDVRPSRLSQMKIELSRLLELMPGNKIGIIAFAGSSALLSPLTTDPNALKMYIDSLDTDSVSSQGTNFEVALSYAKEAFERGGVTQDAQSRTTRVILIVSDGEDQEKGAIEAAKALADQDIRIFSIAYGTEKGGAIPARDSRGNMIGYKKDSNGQTILTQVHGSFLKSLAEAGKGQFYFAYVSGDHLKKLTSDIDALEKSQFQSSMMAQYDEKFGYPLTVGLILLLLSFFISDRNTQPAVWKGRYEI</sequence>
<evidence type="ECO:0000313" key="8">
    <source>
        <dbReference type="Proteomes" id="UP000012040"/>
    </source>
</evidence>
<feature type="transmembrane region" description="Helical" evidence="5">
    <location>
        <begin position="12"/>
        <end position="30"/>
    </location>
</feature>
<feature type="domain" description="VWFA" evidence="6">
    <location>
        <begin position="95"/>
        <end position="302"/>
    </location>
</feature>
<gene>
    <name evidence="7" type="ORF">A11Q_887</name>
</gene>
<keyword evidence="3 5" id="KW-1133">Transmembrane helix</keyword>
<dbReference type="PANTHER" id="PTHR22550">
    <property type="entry name" value="SPORE GERMINATION PROTEIN"/>
    <property type="match status" value="1"/>
</dbReference>
<dbReference type="Gene3D" id="3.40.50.410">
    <property type="entry name" value="von Willebrand factor, type A domain"/>
    <property type="match status" value="1"/>
</dbReference>
<dbReference type="KEGG" id="bex:A11Q_887"/>
<evidence type="ECO:0000256" key="2">
    <source>
        <dbReference type="ARBA" id="ARBA00022692"/>
    </source>
</evidence>
<reference evidence="7 8" key="1">
    <citation type="journal article" date="2013" name="ISME J.">
        <title>By their genes ye shall know them: genomic signatures of predatory bacteria.</title>
        <authorList>
            <person name="Pasternak Z."/>
            <person name="Pietrokovski S."/>
            <person name="Rotem O."/>
            <person name="Gophna U."/>
            <person name="Lurie-Weinberger M.N."/>
            <person name="Jurkevitch E."/>
        </authorList>
    </citation>
    <scope>NUCLEOTIDE SEQUENCE [LARGE SCALE GENOMIC DNA]</scope>
    <source>
        <strain evidence="7 8">JSS</strain>
    </source>
</reference>
<dbReference type="HOGENOM" id="CLU_024570_1_0_7"/>
<protein>
    <recommendedName>
        <fullName evidence="6">VWFA domain-containing protein</fullName>
    </recommendedName>
</protein>
<dbReference type="Pfam" id="PF13519">
    <property type="entry name" value="VWA_2"/>
    <property type="match status" value="1"/>
</dbReference>
<accession>M4V7C5</accession>
<dbReference type="RefSeq" id="WP_015469593.1">
    <property type="nucleotide sequence ID" value="NC_020813.1"/>
</dbReference>
<proteinExistence type="predicted"/>
<dbReference type="PATRIC" id="fig|1184267.3.peg.896"/>
<name>M4V7C5_9BACT</name>
<evidence type="ECO:0000256" key="5">
    <source>
        <dbReference type="SAM" id="Phobius"/>
    </source>
</evidence>
<dbReference type="eggNOG" id="COG2304">
    <property type="taxonomic scope" value="Bacteria"/>
</dbReference>
<dbReference type="InterPro" id="IPR050768">
    <property type="entry name" value="UPF0353/GerABKA_families"/>
</dbReference>
<dbReference type="SUPFAM" id="SSF53300">
    <property type="entry name" value="vWA-like"/>
    <property type="match status" value="1"/>
</dbReference>
<dbReference type="PANTHER" id="PTHR22550:SF5">
    <property type="entry name" value="LEUCINE ZIPPER PROTEIN 4"/>
    <property type="match status" value="1"/>
</dbReference>
<dbReference type="EMBL" id="CP003537">
    <property type="protein sequence ID" value="AGH95103.1"/>
    <property type="molecule type" value="Genomic_DNA"/>
</dbReference>
<evidence type="ECO:0000256" key="1">
    <source>
        <dbReference type="ARBA" id="ARBA00022475"/>
    </source>
</evidence>
<evidence type="ECO:0000313" key="7">
    <source>
        <dbReference type="EMBL" id="AGH95103.1"/>
    </source>
</evidence>
<dbReference type="SMART" id="SM00327">
    <property type="entry name" value="VWA"/>
    <property type="match status" value="1"/>
</dbReference>
<keyword evidence="8" id="KW-1185">Reference proteome</keyword>
<dbReference type="InterPro" id="IPR036465">
    <property type="entry name" value="vWFA_dom_sf"/>
</dbReference>
<feature type="transmembrane region" description="Helical" evidence="5">
    <location>
        <begin position="322"/>
        <end position="340"/>
    </location>
</feature>
<keyword evidence="4 5" id="KW-0472">Membrane</keyword>
<evidence type="ECO:0000256" key="4">
    <source>
        <dbReference type="ARBA" id="ARBA00023136"/>
    </source>
</evidence>
<evidence type="ECO:0000259" key="6">
    <source>
        <dbReference type="PROSITE" id="PS50234"/>
    </source>
</evidence>
<keyword evidence="2 5" id="KW-0812">Transmembrane</keyword>
<evidence type="ECO:0000256" key="3">
    <source>
        <dbReference type="ARBA" id="ARBA00022989"/>
    </source>
</evidence>
<dbReference type="PROSITE" id="PS50234">
    <property type="entry name" value="VWFA"/>
    <property type="match status" value="1"/>
</dbReference>
<dbReference type="Proteomes" id="UP000012040">
    <property type="component" value="Chromosome"/>
</dbReference>
<dbReference type="STRING" id="1184267.A11Q_887"/>
<keyword evidence="1" id="KW-1003">Cell membrane</keyword>
<organism evidence="7 8">
    <name type="scientific">Pseudobdellovibrio exovorus JSS</name>
    <dbReference type="NCBI Taxonomy" id="1184267"/>
    <lineage>
        <taxon>Bacteria</taxon>
        <taxon>Pseudomonadati</taxon>
        <taxon>Bdellovibrionota</taxon>
        <taxon>Bdellovibrionia</taxon>
        <taxon>Bdellovibrionales</taxon>
        <taxon>Pseudobdellovibrionaceae</taxon>
        <taxon>Pseudobdellovibrio</taxon>
    </lineage>
</organism>